<sequence>MKNNLIALAIFSLAVSFVIGCLILSNSLTKKATKPINVPKQHQLFTQQEAADYLGISTEEVQRLTEIPDGENSYTSEIPHIRIGETIYYPKLAIDKWLLDLQLVFVP</sequence>
<evidence type="ECO:0000259" key="1">
    <source>
        <dbReference type="Pfam" id="PF12728"/>
    </source>
</evidence>
<proteinExistence type="predicted"/>
<name>A0A417YZE6_9BACI</name>
<gene>
    <name evidence="2" type="ORF">D1B31_01045</name>
</gene>
<dbReference type="InterPro" id="IPR041657">
    <property type="entry name" value="HTH_17"/>
</dbReference>
<accession>A0A417YZE6</accession>
<dbReference type="RefSeq" id="WP_118918897.1">
    <property type="nucleotide sequence ID" value="NZ_QWEG01000001.1"/>
</dbReference>
<evidence type="ECO:0000313" key="3">
    <source>
        <dbReference type="Proteomes" id="UP000284416"/>
    </source>
</evidence>
<dbReference type="GO" id="GO:0003677">
    <property type="term" value="F:DNA binding"/>
    <property type="evidence" value="ECO:0007669"/>
    <property type="project" value="UniProtKB-KW"/>
</dbReference>
<dbReference type="Pfam" id="PF12728">
    <property type="entry name" value="HTH_17"/>
    <property type="match status" value="1"/>
</dbReference>
<comment type="caution">
    <text evidence="2">The sequence shown here is derived from an EMBL/GenBank/DDBJ whole genome shotgun (WGS) entry which is preliminary data.</text>
</comment>
<dbReference type="AlphaFoldDB" id="A0A417YZE6"/>
<dbReference type="EMBL" id="QWEG01000001">
    <property type="protein sequence ID" value="RHW43289.1"/>
    <property type="molecule type" value="Genomic_DNA"/>
</dbReference>
<protein>
    <submittedName>
        <fullName evidence="2">DNA-binding protein</fullName>
    </submittedName>
</protein>
<dbReference type="OrthoDB" id="2886329at2"/>
<keyword evidence="3" id="KW-1185">Reference proteome</keyword>
<reference evidence="2 3" key="1">
    <citation type="journal article" date="2017" name="Int. J. Syst. Evol. Microbiol.">
        <title>Bacillus notoginsengisoli sp. nov., a novel bacterium isolated from the rhizosphere of Panax notoginseng.</title>
        <authorList>
            <person name="Zhang M.Y."/>
            <person name="Cheng J."/>
            <person name="Cai Y."/>
            <person name="Zhang T.Y."/>
            <person name="Wu Y.Y."/>
            <person name="Manikprabhu D."/>
            <person name="Li W.J."/>
            <person name="Zhang Y.X."/>
        </authorList>
    </citation>
    <scope>NUCLEOTIDE SEQUENCE [LARGE SCALE GENOMIC DNA]</scope>
    <source>
        <strain evidence="2 3">JCM 30743</strain>
    </source>
</reference>
<evidence type="ECO:0000313" key="2">
    <source>
        <dbReference type="EMBL" id="RHW43289.1"/>
    </source>
</evidence>
<keyword evidence="2" id="KW-0238">DNA-binding</keyword>
<feature type="domain" description="Helix-turn-helix" evidence="1">
    <location>
        <begin position="44"/>
        <end position="98"/>
    </location>
</feature>
<organism evidence="2 3">
    <name type="scientific">Neobacillus notoginsengisoli</name>
    <dbReference type="NCBI Taxonomy" id="1578198"/>
    <lineage>
        <taxon>Bacteria</taxon>
        <taxon>Bacillati</taxon>
        <taxon>Bacillota</taxon>
        <taxon>Bacilli</taxon>
        <taxon>Bacillales</taxon>
        <taxon>Bacillaceae</taxon>
        <taxon>Neobacillus</taxon>
    </lineage>
</organism>
<dbReference type="Proteomes" id="UP000284416">
    <property type="component" value="Unassembled WGS sequence"/>
</dbReference>
<dbReference type="PROSITE" id="PS51257">
    <property type="entry name" value="PROKAR_LIPOPROTEIN"/>
    <property type="match status" value="1"/>
</dbReference>